<dbReference type="PROSITE" id="PS51257">
    <property type="entry name" value="PROKAR_LIPOPROTEIN"/>
    <property type="match status" value="1"/>
</dbReference>
<feature type="region of interest" description="Disordered" evidence="1">
    <location>
        <begin position="65"/>
        <end position="87"/>
    </location>
</feature>
<reference evidence="2 3" key="1">
    <citation type="submission" date="2024-01" db="EMBL/GenBank/DDBJ databases">
        <title>Genome assemblies of Stephania.</title>
        <authorList>
            <person name="Yang L."/>
        </authorList>
    </citation>
    <scope>NUCLEOTIDE SEQUENCE [LARGE SCALE GENOMIC DNA]</scope>
    <source>
        <strain evidence="2">QJT</strain>
        <tissue evidence="2">Leaf</tissue>
    </source>
</reference>
<name>A0AAP0I8R1_9MAGN</name>
<dbReference type="AlphaFoldDB" id="A0AAP0I8R1"/>
<accession>A0AAP0I8R1</accession>
<organism evidence="2 3">
    <name type="scientific">Stephania japonica</name>
    <dbReference type="NCBI Taxonomy" id="461633"/>
    <lineage>
        <taxon>Eukaryota</taxon>
        <taxon>Viridiplantae</taxon>
        <taxon>Streptophyta</taxon>
        <taxon>Embryophyta</taxon>
        <taxon>Tracheophyta</taxon>
        <taxon>Spermatophyta</taxon>
        <taxon>Magnoliopsida</taxon>
        <taxon>Ranunculales</taxon>
        <taxon>Menispermaceae</taxon>
        <taxon>Menispermoideae</taxon>
        <taxon>Cissampelideae</taxon>
        <taxon>Stephania</taxon>
    </lineage>
</organism>
<proteinExistence type="predicted"/>
<evidence type="ECO:0000313" key="2">
    <source>
        <dbReference type="EMBL" id="KAK9110758.1"/>
    </source>
</evidence>
<dbReference type="EMBL" id="JBBNAE010000007">
    <property type="protein sequence ID" value="KAK9110758.1"/>
    <property type="molecule type" value="Genomic_DNA"/>
</dbReference>
<dbReference type="PANTHER" id="PTHR33735:SF14">
    <property type="entry name" value="PHAGE CAPSID SCAFFOLDING PROTEIN (GPO) SERINE PEPTIDASE"/>
    <property type="match status" value="1"/>
</dbReference>
<comment type="caution">
    <text evidence="2">The sequence shown here is derived from an EMBL/GenBank/DDBJ whole genome shotgun (WGS) entry which is preliminary data.</text>
</comment>
<dbReference type="PANTHER" id="PTHR33735">
    <property type="entry name" value="EXPRESSED PROTEIN"/>
    <property type="match status" value="1"/>
</dbReference>
<dbReference type="Proteomes" id="UP001417504">
    <property type="component" value="Unassembled WGS sequence"/>
</dbReference>
<protein>
    <submittedName>
        <fullName evidence="2">Uncharacterized protein</fullName>
    </submittedName>
</protein>
<gene>
    <name evidence="2" type="ORF">Sjap_018818</name>
</gene>
<sequence>MAARTTTTIFSSAIASCSVVNQYPRLVLARKGNKGASALVFPSSKYALIKQLSLHTIRSSSRSLQCKSHTTSKEGTVHSSASSGSHSNSWKNWILGTLLSLILPFWKHKWAPLLAIKNEVDKVIGTIDVVTEVVEKVAEGVEKAAEEVAQRLPEGGKLQEAVLVVEKIAKKVHEDAHATDEFIHKVEDVEDDIEKGVETIVEAVDQHDDQTEEIKQEEDQTVVEVTEEVEITKIEAVSTDDKQENVDIKKPSS</sequence>
<evidence type="ECO:0000256" key="1">
    <source>
        <dbReference type="SAM" id="MobiDB-lite"/>
    </source>
</evidence>
<keyword evidence="3" id="KW-1185">Reference proteome</keyword>
<evidence type="ECO:0000313" key="3">
    <source>
        <dbReference type="Proteomes" id="UP001417504"/>
    </source>
</evidence>